<dbReference type="InterPro" id="IPR024167">
    <property type="entry name" value="Cytochrome_c4-like"/>
</dbReference>
<evidence type="ECO:0000256" key="9">
    <source>
        <dbReference type="SAM" id="SignalP"/>
    </source>
</evidence>
<evidence type="ECO:0000313" key="11">
    <source>
        <dbReference type="EMBL" id="RZT90420.1"/>
    </source>
</evidence>
<dbReference type="EMBL" id="SHKM01000001">
    <property type="protein sequence ID" value="RZT90420.1"/>
    <property type="molecule type" value="Genomic_DNA"/>
</dbReference>
<comment type="caution">
    <text evidence="11">The sequence shown here is derived from an EMBL/GenBank/DDBJ whole genome shotgun (WGS) entry which is preliminary data.</text>
</comment>
<accession>A0ABY0ISM2</accession>
<protein>
    <submittedName>
        <fullName evidence="11">Cytochrome c553</fullName>
    </submittedName>
</protein>
<keyword evidence="2" id="KW-0813">Transport</keyword>
<keyword evidence="4 8" id="KW-0479">Metal-binding</keyword>
<keyword evidence="9" id="KW-0732">Signal</keyword>
<dbReference type="PROSITE" id="PS51007">
    <property type="entry name" value="CYTC"/>
    <property type="match status" value="2"/>
</dbReference>
<evidence type="ECO:0000256" key="1">
    <source>
        <dbReference type="ARBA" id="ARBA00004418"/>
    </source>
</evidence>
<comment type="subcellular location">
    <subcellularLocation>
        <location evidence="1">Periplasm</location>
    </subcellularLocation>
</comment>
<dbReference type="PANTHER" id="PTHR33751">
    <property type="entry name" value="CBB3-TYPE CYTOCHROME C OXIDASE SUBUNIT FIXP"/>
    <property type="match status" value="1"/>
</dbReference>
<evidence type="ECO:0000256" key="2">
    <source>
        <dbReference type="ARBA" id="ARBA00022448"/>
    </source>
</evidence>
<evidence type="ECO:0000313" key="12">
    <source>
        <dbReference type="Proteomes" id="UP000292136"/>
    </source>
</evidence>
<feature type="domain" description="Cytochrome c" evidence="10">
    <location>
        <begin position="148"/>
        <end position="228"/>
    </location>
</feature>
<feature type="domain" description="Cytochrome c" evidence="10">
    <location>
        <begin position="61"/>
        <end position="139"/>
    </location>
</feature>
<evidence type="ECO:0000256" key="3">
    <source>
        <dbReference type="ARBA" id="ARBA00022617"/>
    </source>
</evidence>
<evidence type="ECO:0000256" key="7">
    <source>
        <dbReference type="ARBA" id="ARBA00023004"/>
    </source>
</evidence>
<keyword evidence="5" id="KW-0574">Periplasm</keyword>
<dbReference type="InterPro" id="IPR009056">
    <property type="entry name" value="Cyt_c-like_dom"/>
</dbReference>
<dbReference type="PANTHER" id="PTHR33751:SF9">
    <property type="entry name" value="CYTOCHROME C4"/>
    <property type="match status" value="1"/>
</dbReference>
<sequence length="228" mass="24587">MRKILGMAFPLPLALSLSLGLLAAPAHAAPPKKETAPAPAAAPAPTTPEEKLAAMKINIAAAVAAGKKASFFCANCHGEDGNSKYPEVPNLAGQNPAYLLEQIRKFGSGQRKDEFMQGLIKVLSDDERVQISLFYSESKVVPGNADAALVRRGQDTFGKLCVRCHGEDARGNEKIARLAGQQKEYLIRSITRYRDKTGERIDPLMQIATAPLTNDDIKAVAAYLTTKR</sequence>
<gene>
    <name evidence="11" type="ORF">EV678_1234</name>
</gene>
<keyword evidence="7 8" id="KW-0408">Iron</keyword>
<dbReference type="Pfam" id="PF00034">
    <property type="entry name" value="Cytochrom_C"/>
    <property type="match status" value="2"/>
</dbReference>
<name>A0ABY0ISM2_9RHOO</name>
<organism evidence="11 12">
    <name type="scientific">Azospira oryzae</name>
    <dbReference type="NCBI Taxonomy" id="146939"/>
    <lineage>
        <taxon>Bacteria</taxon>
        <taxon>Pseudomonadati</taxon>
        <taxon>Pseudomonadota</taxon>
        <taxon>Betaproteobacteria</taxon>
        <taxon>Rhodocyclales</taxon>
        <taxon>Rhodocyclaceae</taxon>
        <taxon>Azospira</taxon>
    </lineage>
</organism>
<proteinExistence type="predicted"/>
<feature type="signal peptide" evidence="9">
    <location>
        <begin position="1"/>
        <end position="28"/>
    </location>
</feature>
<dbReference type="SUPFAM" id="SSF46626">
    <property type="entry name" value="Cytochrome c"/>
    <property type="match status" value="2"/>
</dbReference>
<dbReference type="Proteomes" id="UP000292136">
    <property type="component" value="Unassembled WGS sequence"/>
</dbReference>
<keyword evidence="6" id="KW-0249">Electron transport</keyword>
<evidence type="ECO:0000256" key="8">
    <source>
        <dbReference type="PROSITE-ProRule" id="PRU00433"/>
    </source>
</evidence>
<feature type="chain" id="PRO_5045345159" evidence="9">
    <location>
        <begin position="29"/>
        <end position="228"/>
    </location>
</feature>
<dbReference type="InterPro" id="IPR050597">
    <property type="entry name" value="Cytochrome_c_Oxidase_Subunit"/>
</dbReference>
<keyword evidence="3 8" id="KW-0349">Heme</keyword>
<evidence type="ECO:0000256" key="6">
    <source>
        <dbReference type="ARBA" id="ARBA00022982"/>
    </source>
</evidence>
<dbReference type="PIRSF" id="PIRSF000005">
    <property type="entry name" value="Cytochrome_c4"/>
    <property type="match status" value="1"/>
</dbReference>
<dbReference type="InterPro" id="IPR036909">
    <property type="entry name" value="Cyt_c-like_dom_sf"/>
</dbReference>
<dbReference type="Gene3D" id="1.10.760.10">
    <property type="entry name" value="Cytochrome c-like domain"/>
    <property type="match status" value="2"/>
</dbReference>
<keyword evidence="12" id="KW-1185">Reference proteome</keyword>
<evidence type="ECO:0000256" key="4">
    <source>
        <dbReference type="ARBA" id="ARBA00022723"/>
    </source>
</evidence>
<reference evidence="11 12" key="1">
    <citation type="submission" date="2019-02" db="EMBL/GenBank/DDBJ databases">
        <title>Genomic Encyclopedia of Type Strains, Phase IV (KMG-IV): sequencing the most valuable type-strain genomes for metagenomic binning, comparative biology and taxonomic classification.</title>
        <authorList>
            <person name="Goeker M."/>
        </authorList>
    </citation>
    <scope>NUCLEOTIDE SEQUENCE [LARGE SCALE GENOMIC DNA]</scope>
    <source>
        <strain evidence="11 12">DSM 21223</strain>
    </source>
</reference>
<evidence type="ECO:0000256" key="5">
    <source>
        <dbReference type="ARBA" id="ARBA00022764"/>
    </source>
</evidence>
<evidence type="ECO:0000259" key="10">
    <source>
        <dbReference type="PROSITE" id="PS51007"/>
    </source>
</evidence>